<proteinExistence type="predicted"/>
<feature type="compositionally biased region" description="Basic and acidic residues" evidence="1">
    <location>
        <begin position="494"/>
        <end position="515"/>
    </location>
</feature>
<accession>A0AAV5HNI6</accession>
<evidence type="ECO:0000313" key="3">
    <source>
        <dbReference type="EMBL" id="GKU88856.1"/>
    </source>
</evidence>
<dbReference type="AlphaFoldDB" id="A0AAV5HNI6"/>
<dbReference type="PANTHER" id="PTHR31973">
    <property type="entry name" value="POLYPROTEIN, PUTATIVE-RELATED"/>
    <property type="match status" value="1"/>
</dbReference>
<sequence length="545" mass="62299">MGEKTLTFFHGGFFLHSPDLRIQRLGLEQGLFEIRNDIDALEMAEHLIEHDNVNVYIHNGLGHMLLDAPHSIHDVIELMMMRMRMKIMKKLEPIGVHKGKGKEIAEDINGEYKLFDSDTSIASSEGERDSDYIDSDDPGEYVSDSGNEFFAIDDALRQKTSCPIYDPTCAIPHFELGMKFQNHIQFKKAVAKYSSYKGFALKWLRNAPDKQRIRCMAESCPWYISATYQKRDVSFKVVASVREHICLKNMKNPAVTVKFLAEHHKMRIRTVPGIKISELIKFSKIECNAIVKKDKMARGILAAVKSVFPKAEHKFCARHIYANWAKDPLNRGDEKKLHFWITSRSTYVEEFNDNIVHMQGLTQAGHDALANARAQEMVQGFLSNIFKAICSMTAELVDKLMVRHGEKKAFCRKWPTDIAPRAYKKLQKNVRIAAYCHPQWNGETSFKKVGPKGKKHAYKKRKEVGLGIFNDPFTGDVILDPGHASELFVSSGSQRERRGMQQEFREIGPRIEVGESSKQGSKRNGRHENGIQISRKKRTSKKQKN</sequence>
<evidence type="ECO:0000313" key="4">
    <source>
        <dbReference type="Proteomes" id="UP001054252"/>
    </source>
</evidence>
<feature type="region of interest" description="Disordered" evidence="1">
    <location>
        <begin position="489"/>
        <end position="545"/>
    </location>
</feature>
<protein>
    <recommendedName>
        <fullName evidence="2">Transposase MuDR plant domain-containing protein</fullName>
    </recommendedName>
</protein>
<dbReference type="PANTHER" id="PTHR31973:SF187">
    <property type="entry name" value="MUTATOR TRANSPOSASE MUDRA PROTEIN"/>
    <property type="match status" value="1"/>
</dbReference>
<name>A0AAV5HNI6_9ROSI</name>
<dbReference type="Pfam" id="PF03108">
    <property type="entry name" value="DBD_Tnp_Mut"/>
    <property type="match status" value="1"/>
</dbReference>
<dbReference type="InterPro" id="IPR004332">
    <property type="entry name" value="Transposase_MuDR"/>
</dbReference>
<organism evidence="3 4">
    <name type="scientific">Rubroshorea leprosula</name>
    <dbReference type="NCBI Taxonomy" id="152421"/>
    <lineage>
        <taxon>Eukaryota</taxon>
        <taxon>Viridiplantae</taxon>
        <taxon>Streptophyta</taxon>
        <taxon>Embryophyta</taxon>
        <taxon>Tracheophyta</taxon>
        <taxon>Spermatophyta</taxon>
        <taxon>Magnoliopsida</taxon>
        <taxon>eudicotyledons</taxon>
        <taxon>Gunneridae</taxon>
        <taxon>Pentapetalae</taxon>
        <taxon>rosids</taxon>
        <taxon>malvids</taxon>
        <taxon>Malvales</taxon>
        <taxon>Dipterocarpaceae</taxon>
        <taxon>Rubroshorea</taxon>
    </lineage>
</organism>
<feature type="domain" description="Transposase MuDR plant" evidence="2">
    <location>
        <begin position="175"/>
        <end position="237"/>
    </location>
</feature>
<evidence type="ECO:0000256" key="1">
    <source>
        <dbReference type="SAM" id="MobiDB-lite"/>
    </source>
</evidence>
<feature type="compositionally biased region" description="Basic residues" evidence="1">
    <location>
        <begin position="534"/>
        <end position="545"/>
    </location>
</feature>
<evidence type="ECO:0000259" key="2">
    <source>
        <dbReference type="Pfam" id="PF03108"/>
    </source>
</evidence>
<reference evidence="3 4" key="1">
    <citation type="journal article" date="2021" name="Commun. Biol.">
        <title>The genome of Shorea leprosula (Dipterocarpaceae) highlights the ecological relevance of drought in aseasonal tropical rainforests.</title>
        <authorList>
            <person name="Ng K.K.S."/>
            <person name="Kobayashi M.J."/>
            <person name="Fawcett J.A."/>
            <person name="Hatakeyama M."/>
            <person name="Paape T."/>
            <person name="Ng C.H."/>
            <person name="Ang C.C."/>
            <person name="Tnah L.H."/>
            <person name="Lee C.T."/>
            <person name="Nishiyama T."/>
            <person name="Sese J."/>
            <person name="O'Brien M.J."/>
            <person name="Copetti D."/>
            <person name="Mohd Noor M.I."/>
            <person name="Ong R.C."/>
            <person name="Putra M."/>
            <person name="Sireger I.Z."/>
            <person name="Indrioko S."/>
            <person name="Kosugi Y."/>
            <person name="Izuno A."/>
            <person name="Isagi Y."/>
            <person name="Lee S.L."/>
            <person name="Shimizu K.K."/>
        </authorList>
    </citation>
    <scope>NUCLEOTIDE SEQUENCE [LARGE SCALE GENOMIC DNA]</scope>
    <source>
        <strain evidence="3">214</strain>
    </source>
</reference>
<gene>
    <name evidence="3" type="ORF">SLEP1_g3072</name>
</gene>
<dbReference type="EMBL" id="BPVZ01000003">
    <property type="protein sequence ID" value="GKU88856.1"/>
    <property type="molecule type" value="Genomic_DNA"/>
</dbReference>
<comment type="caution">
    <text evidence="3">The sequence shown here is derived from an EMBL/GenBank/DDBJ whole genome shotgun (WGS) entry which is preliminary data.</text>
</comment>
<dbReference type="Proteomes" id="UP001054252">
    <property type="component" value="Unassembled WGS sequence"/>
</dbReference>
<keyword evidence="4" id="KW-1185">Reference proteome</keyword>